<evidence type="ECO:0000256" key="2">
    <source>
        <dbReference type="HAMAP-Rule" id="MF_00338"/>
    </source>
</evidence>
<reference evidence="3 4" key="1">
    <citation type="submission" date="2021-06" db="EMBL/GenBank/DDBJ databases">
        <authorList>
            <person name="Grouzdev D.S."/>
            <person name="Koziaeva V."/>
        </authorList>
    </citation>
    <scope>NUCLEOTIDE SEQUENCE [LARGE SCALE GENOMIC DNA]</scope>
    <source>
        <strain evidence="3 4">22</strain>
    </source>
</reference>
<dbReference type="SUPFAM" id="SSF117782">
    <property type="entry name" value="YbjQ-like"/>
    <property type="match status" value="1"/>
</dbReference>
<name>A0A947D805_9HYPH</name>
<protein>
    <recommendedName>
        <fullName evidence="2">UPF0145 protein KL771_17275</fullName>
    </recommendedName>
</protein>
<proteinExistence type="inferred from homology"/>
<accession>A0A947D805</accession>
<dbReference type="InterPro" id="IPR035439">
    <property type="entry name" value="UPF0145_dom_sf"/>
</dbReference>
<evidence type="ECO:0000313" key="4">
    <source>
        <dbReference type="Proteomes" id="UP000766595"/>
    </source>
</evidence>
<dbReference type="PANTHER" id="PTHR34068:SF2">
    <property type="entry name" value="UPF0145 PROTEIN SCO3412"/>
    <property type="match status" value="1"/>
</dbReference>
<sequence length="110" mass="12027">MIRSDFITTGFGFQRYRVVREIGIAHGIVVRSRSIVGNFLGSLQTIFGGNITIYTELCEQARKQAFEKMMQDAAGLGANAIIGFRFESTDIGQGLTEVLAYGTAVEVTPM</sequence>
<dbReference type="PANTHER" id="PTHR34068">
    <property type="entry name" value="UPF0145 PROTEIN YBJQ"/>
    <property type="match status" value="1"/>
</dbReference>
<dbReference type="Proteomes" id="UP000766595">
    <property type="component" value="Unassembled WGS sequence"/>
</dbReference>
<dbReference type="RefSeq" id="WP_261969787.1">
    <property type="nucleotide sequence ID" value="NZ_JAHHZF010000008.1"/>
</dbReference>
<dbReference type="Gene3D" id="3.30.110.70">
    <property type="entry name" value="Hypothetical protein apc22750. Chain B"/>
    <property type="match status" value="1"/>
</dbReference>
<dbReference type="AlphaFoldDB" id="A0A947D805"/>
<gene>
    <name evidence="3" type="ORF">KL771_17275</name>
</gene>
<dbReference type="EMBL" id="JAHHZF010000008">
    <property type="protein sequence ID" value="MBT9291221.1"/>
    <property type="molecule type" value="Genomic_DNA"/>
</dbReference>
<evidence type="ECO:0000313" key="3">
    <source>
        <dbReference type="EMBL" id="MBT9291221.1"/>
    </source>
</evidence>
<comment type="similarity">
    <text evidence="1 2">Belongs to the UPF0145 family.</text>
</comment>
<organism evidence="3 4">
    <name type="scientific">Prosthecodimorpha staleyi</name>
    <dbReference type="NCBI Taxonomy" id="2840188"/>
    <lineage>
        <taxon>Bacteria</taxon>
        <taxon>Pseudomonadati</taxon>
        <taxon>Pseudomonadota</taxon>
        <taxon>Alphaproteobacteria</taxon>
        <taxon>Hyphomicrobiales</taxon>
        <taxon>Ancalomicrobiaceae</taxon>
        <taxon>Prosthecodimorpha</taxon>
    </lineage>
</organism>
<dbReference type="Pfam" id="PF01906">
    <property type="entry name" value="YbjQ_1"/>
    <property type="match status" value="1"/>
</dbReference>
<comment type="caution">
    <text evidence="3">The sequence shown here is derived from an EMBL/GenBank/DDBJ whole genome shotgun (WGS) entry which is preliminary data.</text>
</comment>
<dbReference type="HAMAP" id="MF_00338">
    <property type="entry name" value="UPF0145"/>
    <property type="match status" value="1"/>
</dbReference>
<evidence type="ECO:0000256" key="1">
    <source>
        <dbReference type="ARBA" id="ARBA00010751"/>
    </source>
</evidence>
<keyword evidence="4" id="KW-1185">Reference proteome</keyword>
<dbReference type="InterPro" id="IPR002765">
    <property type="entry name" value="UPF0145_YbjQ-like"/>
</dbReference>